<organism evidence="1 2">
    <name type="scientific">Popillia japonica</name>
    <name type="common">Japanese beetle</name>
    <dbReference type="NCBI Taxonomy" id="7064"/>
    <lineage>
        <taxon>Eukaryota</taxon>
        <taxon>Metazoa</taxon>
        <taxon>Ecdysozoa</taxon>
        <taxon>Arthropoda</taxon>
        <taxon>Hexapoda</taxon>
        <taxon>Insecta</taxon>
        <taxon>Pterygota</taxon>
        <taxon>Neoptera</taxon>
        <taxon>Endopterygota</taxon>
        <taxon>Coleoptera</taxon>
        <taxon>Polyphaga</taxon>
        <taxon>Scarabaeiformia</taxon>
        <taxon>Scarabaeidae</taxon>
        <taxon>Rutelinae</taxon>
        <taxon>Popillia</taxon>
    </lineage>
</organism>
<reference evidence="1 2" key="1">
    <citation type="journal article" date="2024" name="BMC Genomics">
        <title>De novo assembly and annotation of Popillia japonica's genome with initial clues to its potential as an invasive pest.</title>
        <authorList>
            <person name="Cucini C."/>
            <person name="Boschi S."/>
            <person name="Funari R."/>
            <person name="Cardaioli E."/>
            <person name="Iannotti N."/>
            <person name="Marturano G."/>
            <person name="Paoli F."/>
            <person name="Bruttini M."/>
            <person name="Carapelli A."/>
            <person name="Frati F."/>
            <person name="Nardi F."/>
        </authorList>
    </citation>
    <scope>NUCLEOTIDE SEQUENCE [LARGE SCALE GENOMIC DNA]</scope>
    <source>
        <strain evidence="1">DMR45628</strain>
    </source>
</reference>
<keyword evidence="2" id="KW-1185">Reference proteome</keyword>
<name>A0AAW1JL65_POPJA</name>
<accession>A0AAW1JL65</accession>
<dbReference type="AlphaFoldDB" id="A0AAW1JL65"/>
<dbReference type="EMBL" id="JASPKY010000350">
    <property type="protein sequence ID" value="KAK9704438.1"/>
    <property type="molecule type" value="Genomic_DNA"/>
</dbReference>
<evidence type="ECO:0000313" key="2">
    <source>
        <dbReference type="Proteomes" id="UP001458880"/>
    </source>
</evidence>
<sequence>MLPFTDPLKLITIDRFMVNNPGMQPLDVAFYRSLKTYYDQACDRFMVNNPGKVITDRKIRHIFGEAYLKAATLEITINGFQRIGIEPYNPDIFSDIDFVPACVSERPLSAGRTETEDADWNSSDDEPLINLQIKFLQLI</sequence>
<evidence type="ECO:0000313" key="1">
    <source>
        <dbReference type="EMBL" id="KAK9704438.1"/>
    </source>
</evidence>
<comment type="caution">
    <text evidence="1">The sequence shown here is derived from an EMBL/GenBank/DDBJ whole genome shotgun (WGS) entry which is preliminary data.</text>
</comment>
<gene>
    <name evidence="1" type="ORF">QE152_g28326</name>
</gene>
<dbReference type="Proteomes" id="UP001458880">
    <property type="component" value="Unassembled WGS sequence"/>
</dbReference>
<protein>
    <submittedName>
        <fullName evidence="1">Uncharacterized protein</fullName>
    </submittedName>
</protein>
<proteinExistence type="predicted"/>